<keyword evidence="7" id="KW-1185">Reference proteome</keyword>
<dbReference type="PANTHER" id="PTHR30055">
    <property type="entry name" value="HTH-TYPE TRANSCRIPTIONAL REGULATOR RUTR"/>
    <property type="match status" value="1"/>
</dbReference>
<dbReference type="PROSITE" id="PS50977">
    <property type="entry name" value="HTH_TETR_2"/>
    <property type="match status" value="1"/>
</dbReference>
<name>A0ABY4YYV7_9MICO</name>
<dbReference type="InterPro" id="IPR050109">
    <property type="entry name" value="HTH-type_TetR-like_transc_reg"/>
</dbReference>
<sequence length="205" mass="22711">MTTQPSTRRELNKARTRERLLEALRAQLSRGSLESMTVEEVAEAAGVSRRTFFNYFTSLEAALAEGMSVPIEGMSEAFRARPAEEVPLVAMDQALQVAPIPRDLLSWIAAVKCSGLERHSVAVNVWAYHQEWFEGLLRERLPRASDLAVTTLAGTVMAIFEAAERHWMQTPVDIVDDRAAADFNDLLRQGLQLAAAGWVTPAETT</sequence>
<dbReference type="RefSeq" id="WP_252595500.1">
    <property type="nucleotide sequence ID" value="NZ_CP099489.1"/>
</dbReference>
<reference evidence="6" key="1">
    <citation type="submission" date="2022-06" db="EMBL/GenBank/DDBJ databases">
        <title>Ornithinimicrobium HY1793.</title>
        <authorList>
            <person name="Huang Y."/>
        </authorList>
    </citation>
    <scope>NUCLEOTIDE SEQUENCE</scope>
    <source>
        <strain evidence="6">HY1793</strain>
    </source>
</reference>
<evidence type="ECO:0000256" key="2">
    <source>
        <dbReference type="ARBA" id="ARBA00023125"/>
    </source>
</evidence>
<keyword evidence="1" id="KW-0805">Transcription regulation</keyword>
<feature type="domain" description="HTH tetR-type" evidence="5">
    <location>
        <begin position="14"/>
        <end position="74"/>
    </location>
</feature>
<evidence type="ECO:0000256" key="4">
    <source>
        <dbReference type="PROSITE-ProRule" id="PRU00335"/>
    </source>
</evidence>
<evidence type="ECO:0000256" key="3">
    <source>
        <dbReference type="ARBA" id="ARBA00023163"/>
    </source>
</evidence>
<organism evidence="6 7">
    <name type="scientific">Ornithinimicrobium faecis</name>
    <dbReference type="NCBI Taxonomy" id="2934158"/>
    <lineage>
        <taxon>Bacteria</taxon>
        <taxon>Bacillati</taxon>
        <taxon>Actinomycetota</taxon>
        <taxon>Actinomycetes</taxon>
        <taxon>Micrococcales</taxon>
        <taxon>Ornithinimicrobiaceae</taxon>
        <taxon>Ornithinimicrobium</taxon>
    </lineage>
</organism>
<evidence type="ECO:0000256" key="1">
    <source>
        <dbReference type="ARBA" id="ARBA00023015"/>
    </source>
</evidence>
<evidence type="ECO:0000313" key="7">
    <source>
        <dbReference type="Proteomes" id="UP001056455"/>
    </source>
</evidence>
<dbReference type="Proteomes" id="UP001056455">
    <property type="component" value="Chromosome"/>
</dbReference>
<dbReference type="SUPFAM" id="SSF46689">
    <property type="entry name" value="Homeodomain-like"/>
    <property type="match status" value="1"/>
</dbReference>
<dbReference type="InterPro" id="IPR009057">
    <property type="entry name" value="Homeodomain-like_sf"/>
</dbReference>
<evidence type="ECO:0000259" key="5">
    <source>
        <dbReference type="PROSITE" id="PS50977"/>
    </source>
</evidence>
<protein>
    <submittedName>
        <fullName evidence="6">TetR/AcrR family transcriptional regulator</fullName>
    </submittedName>
</protein>
<dbReference type="InterPro" id="IPR001647">
    <property type="entry name" value="HTH_TetR"/>
</dbReference>
<dbReference type="EMBL" id="CP099489">
    <property type="protein sequence ID" value="USQ81968.1"/>
    <property type="molecule type" value="Genomic_DNA"/>
</dbReference>
<keyword evidence="2 4" id="KW-0238">DNA-binding</keyword>
<evidence type="ECO:0000313" key="6">
    <source>
        <dbReference type="EMBL" id="USQ81968.1"/>
    </source>
</evidence>
<dbReference type="Gene3D" id="1.10.357.10">
    <property type="entry name" value="Tetracycline Repressor, domain 2"/>
    <property type="match status" value="1"/>
</dbReference>
<keyword evidence="3" id="KW-0804">Transcription</keyword>
<dbReference type="PANTHER" id="PTHR30055:SF234">
    <property type="entry name" value="HTH-TYPE TRANSCRIPTIONAL REGULATOR BETI"/>
    <property type="match status" value="1"/>
</dbReference>
<proteinExistence type="predicted"/>
<gene>
    <name evidence="6" type="ORF">NF556_10095</name>
</gene>
<accession>A0ABY4YYV7</accession>
<dbReference type="Pfam" id="PF00440">
    <property type="entry name" value="TetR_N"/>
    <property type="match status" value="1"/>
</dbReference>
<feature type="DNA-binding region" description="H-T-H motif" evidence="4">
    <location>
        <begin position="37"/>
        <end position="56"/>
    </location>
</feature>